<proteinExistence type="predicted"/>
<dbReference type="EMBL" id="JAGKQM010000004">
    <property type="protein sequence ID" value="KAH0930329.1"/>
    <property type="molecule type" value="Genomic_DNA"/>
</dbReference>
<keyword evidence="2" id="KW-1185">Reference proteome</keyword>
<dbReference type="Proteomes" id="UP000824890">
    <property type="component" value="Unassembled WGS sequence"/>
</dbReference>
<evidence type="ECO:0000313" key="1">
    <source>
        <dbReference type="EMBL" id="KAH0930329.1"/>
    </source>
</evidence>
<sequence>FLLTMASENLNDKVAVFKKLKSKSDNKVTHIL</sequence>
<gene>
    <name evidence="1" type="ORF">HID58_016056</name>
</gene>
<evidence type="ECO:0000313" key="2">
    <source>
        <dbReference type="Proteomes" id="UP000824890"/>
    </source>
</evidence>
<name>A0ABQ8DLT8_BRANA</name>
<reference evidence="1 2" key="1">
    <citation type="submission" date="2021-05" db="EMBL/GenBank/DDBJ databases">
        <title>Genome Assembly of Synthetic Allotetraploid Brassica napus Reveals Homoeologous Exchanges between Subgenomes.</title>
        <authorList>
            <person name="Davis J.T."/>
        </authorList>
    </citation>
    <scope>NUCLEOTIDE SEQUENCE [LARGE SCALE GENOMIC DNA]</scope>
    <source>
        <strain evidence="2">cv. Da-Ae</strain>
        <tissue evidence="1">Seedling</tissue>
    </source>
</reference>
<feature type="non-terminal residue" evidence="1">
    <location>
        <position position="1"/>
    </location>
</feature>
<comment type="caution">
    <text evidence="1">The sequence shown here is derived from an EMBL/GenBank/DDBJ whole genome shotgun (WGS) entry which is preliminary data.</text>
</comment>
<accession>A0ABQ8DLT8</accession>
<protein>
    <submittedName>
        <fullName evidence="1">Uncharacterized protein</fullName>
    </submittedName>
</protein>
<organism evidence="1 2">
    <name type="scientific">Brassica napus</name>
    <name type="common">Rape</name>
    <dbReference type="NCBI Taxonomy" id="3708"/>
    <lineage>
        <taxon>Eukaryota</taxon>
        <taxon>Viridiplantae</taxon>
        <taxon>Streptophyta</taxon>
        <taxon>Embryophyta</taxon>
        <taxon>Tracheophyta</taxon>
        <taxon>Spermatophyta</taxon>
        <taxon>Magnoliopsida</taxon>
        <taxon>eudicotyledons</taxon>
        <taxon>Gunneridae</taxon>
        <taxon>Pentapetalae</taxon>
        <taxon>rosids</taxon>
        <taxon>malvids</taxon>
        <taxon>Brassicales</taxon>
        <taxon>Brassicaceae</taxon>
        <taxon>Brassiceae</taxon>
        <taxon>Brassica</taxon>
    </lineage>
</organism>